<keyword evidence="2" id="KW-0812">Transmembrane</keyword>
<feature type="transmembrane region" description="Helical" evidence="2">
    <location>
        <begin position="49"/>
        <end position="68"/>
    </location>
</feature>
<dbReference type="OrthoDB" id="7933130at2"/>
<keyword evidence="2" id="KW-0472">Membrane</keyword>
<dbReference type="Proteomes" id="UP000002033">
    <property type="component" value="Chromosome"/>
</dbReference>
<feature type="transmembrane region" description="Helical" evidence="2">
    <location>
        <begin position="75"/>
        <end position="96"/>
    </location>
</feature>
<feature type="transmembrane region" description="Helical" evidence="2">
    <location>
        <begin position="12"/>
        <end position="29"/>
    </location>
</feature>
<dbReference type="EMBL" id="CP002083">
    <property type="protein sequence ID" value="ADJ23740.1"/>
    <property type="molecule type" value="Genomic_DNA"/>
</dbReference>
<proteinExistence type="predicted"/>
<sequence>MIYGASPVIDNLFLLAVVALGWGLSLSTYRLFARSRGWPMGALQADAPFIPVLIGLAGLFAGLIFAAARGSDDGGWVIIALGLLFAVLWTGFLRVASQLSLILAPIATFLLLLGWLAVPLGFSERRWATERPSETLQRRGILKPDSSVAVPNPPASDGTP</sequence>
<gene>
    <name evidence="3" type="ordered locus">Hden_1939</name>
</gene>
<dbReference type="STRING" id="582899.Hden_1939"/>
<keyword evidence="2" id="KW-1133">Transmembrane helix</keyword>
<feature type="transmembrane region" description="Helical" evidence="2">
    <location>
        <begin position="102"/>
        <end position="122"/>
    </location>
</feature>
<dbReference type="AlphaFoldDB" id="D8JZD8"/>
<evidence type="ECO:0000313" key="4">
    <source>
        <dbReference type="Proteomes" id="UP000002033"/>
    </source>
</evidence>
<evidence type="ECO:0000256" key="2">
    <source>
        <dbReference type="SAM" id="Phobius"/>
    </source>
</evidence>
<feature type="region of interest" description="Disordered" evidence="1">
    <location>
        <begin position="141"/>
        <end position="160"/>
    </location>
</feature>
<name>D8JZD8_HYPDA</name>
<reference evidence="4" key="1">
    <citation type="journal article" date="2011" name="J. Bacteriol.">
        <title>Genome sequences of eight morphologically diverse alphaproteobacteria.</title>
        <authorList>
            <consortium name="US DOE Joint Genome Institute"/>
            <person name="Brown P.J."/>
            <person name="Kysela D.T."/>
            <person name="Buechlein A."/>
            <person name="Hemmerich C."/>
            <person name="Brun Y.V."/>
        </authorList>
    </citation>
    <scope>NUCLEOTIDE SEQUENCE [LARGE SCALE GENOMIC DNA]</scope>
    <source>
        <strain evidence="4">ATCC 51888 / DSM 1869 / NCIB 11706 / TK 0415</strain>
    </source>
</reference>
<evidence type="ECO:0000313" key="3">
    <source>
        <dbReference type="EMBL" id="ADJ23740.1"/>
    </source>
</evidence>
<protein>
    <submittedName>
        <fullName evidence="3">Uncharacterized protein</fullName>
    </submittedName>
</protein>
<dbReference type="HOGENOM" id="CLU_142803_0_0_5"/>
<evidence type="ECO:0000256" key="1">
    <source>
        <dbReference type="SAM" id="MobiDB-lite"/>
    </source>
</evidence>
<dbReference type="KEGG" id="hdn:Hden_1939"/>
<organism evidence="3 4">
    <name type="scientific">Hyphomicrobium denitrificans (strain ATCC 51888 / DSM 1869 / NCIMB 11706 / TK 0415)</name>
    <dbReference type="NCBI Taxonomy" id="582899"/>
    <lineage>
        <taxon>Bacteria</taxon>
        <taxon>Pseudomonadati</taxon>
        <taxon>Pseudomonadota</taxon>
        <taxon>Alphaproteobacteria</taxon>
        <taxon>Hyphomicrobiales</taxon>
        <taxon>Hyphomicrobiaceae</taxon>
        <taxon>Hyphomicrobium</taxon>
    </lineage>
</organism>
<keyword evidence="4" id="KW-1185">Reference proteome</keyword>
<accession>D8JZD8</accession>
<dbReference type="RefSeq" id="WP_013215899.1">
    <property type="nucleotide sequence ID" value="NC_014313.1"/>
</dbReference>